<sequence length="68" mass="7657">MATDLLTQLHAAFQQSWPNLAALLLEGINSLMTRIQYFFSAPLPQLLIHLRKRCFVVCSVVLTLNSAK</sequence>
<proteinExistence type="predicted"/>
<organism evidence="1 2">
    <name type="scientific">Erysiphe pulchra</name>
    <dbReference type="NCBI Taxonomy" id="225359"/>
    <lineage>
        <taxon>Eukaryota</taxon>
        <taxon>Fungi</taxon>
        <taxon>Dikarya</taxon>
        <taxon>Ascomycota</taxon>
        <taxon>Pezizomycotina</taxon>
        <taxon>Leotiomycetes</taxon>
        <taxon>Erysiphales</taxon>
        <taxon>Erysiphaceae</taxon>
        <taxon>Erysiphe</taxon>
    </lineage>
</organism>
<dbReference type="AlphaFoldDB" id="A0A2S4PIT3"/>
<evidence type="ECO:0000313" key="1">
    <source>
        <dbReference type="EMBL" id="POS81924.1"/>
    </source>
</evidence>
<accession>A0A2S4PIT3</accession>
<gene>
    <name evidence="1" type="ORF">EPUL_005952</name>
</gene>
<dbReference type="Proteomes" id="UP000237438">
    <property type="component" value="Unassembled WGS sequence"/>
</dbReference>
<name>A0A2S4PIT3_9PEZI</name>
<reference evidence="1 2" key="1">
    <citation type="submission" date="2017-10" db="EMBL/GenBank/DDBJ databases">
        <title>Development of genomic resources for the powdery mildew, Erysiphe pulchra.</title>
        <authorList>
            <person name="Wadl P.A."/>
            <person name="Mack B.M."/>
            <person name="Moore G."/>
            <person name="Beltz S.B."/>
        </authorList>
    </citation>
    <scope>NUCLEOTIDE SEQUENCE [LARGE SCALE GENOMIC DNA]</scope>
    <source>
        <strain evidence="1">Cflorida</strain>
    </source>
</reference>
<keyword evidence="2" id="KW-1185">Reference proteome</keyword>
<dbReference type="EMBL" id="PEDP01005873">
    <property type="protein sequence ID" value="POS81924.1"/>
    <property type="molecule type" value="Genomic_DNA"/>
</dbReference>
<evidence type="ECO:0000313" key="2">
    <source>
        <dbReference type="Proteomes" id="UP000237438"/>
    </source>
</evidence>
<protein>
    <submittedName>
        <fullName evidence="1">Uncharacterized protein</fullName>
    </submittedName>
</protein>
<comment type="caution">
    <text evidence="1">The sequence shown here is derived from an EMBL/GenBank/DDBJ whole genome shotgun (WGS) entry which is preliminary data.</text>
</comment>